<dbReference type="AlphaFoldDB" id="A0A8H6WHN8"/>
<proteinExistence type="predicted"/>
<dbReference type="EMBL" id="JACAZE010000004">
    <property type="protein sequence ID" value="KAF7318032.1"/>
    <property type="molecule type" value="Genomic_DNA"/>
</dbReference>
<keyword evidence="5" id="KW-1185">Reference proteome</keyword>
<evidence type="ECO:0000313" key="4">
    <source>
        <dbReference type="EMBL" id="KAF7318032.1"/>
    </source>
</evidence>
<evidence type="ECO:0000256" key="1">
    <source>
        <dbReference type="ARBA" id="ARBA00022737"/>
    </source>
</evidence>
<feature type="region of interest" description="Disordered" evidence="3">
    <location>
        <begin position="184"/>
        <end position="203"/>
    </location>
</feature>
<evidence type="ECO:0000256" key="3">
    <source>
        <dbReference type="SAM" id="MobiDB-lite"/>
    </source>
</evidence>
<organism evidence="4 5">
    <name type="scientific">Mycena chlorophos</name>
    <name type="common">Agaric fungus</name>
    <name type="synonym">Agaricus chlorophos</name>
    <dbReference type="NCBI Taxonomy" id="658473"/>
    <lineage>
        <taxon>Eukaryota</taxon>
        <taxon>Fungi</taxon>
        <taxon>Dikarya</taxon>
        <taxon>Basidiomycota</taxon>
        <taxon>Agaricomycotina</taxon>
        <taxon>Agaricomycetes</taxon>
        <taxon>Agaricomycetidae</taxon>
        <taxon>Agaricales</taxon>
        <taxon>Marasmiineae</taxon>
        <taxon>Mycenaceae</taxon>
        <taxon>Mycena</taxon>
    </lineage>
</organism>
<dbReference type="OrthoDB" id="6260732at2759"/>
<sequence>MELVVDKLIDFSGGQDEELRDISGLALLLSCWVKSPILSILVCRFPAHLSSATLTPPPLAVLPLLPTYARPVVRKHAIVTLAQFLPISQPQLFSDLLSKHVFPFLAQQTSNTQRSSSRRCRCPRPTQVAPLLGDIVPGVVKAVQRDDDELREGSLQALEAVLRYCARALAPIIQAGVQFIQRDPNYAGDDEDEEMADADDDNADEAGLAEYSDDEDASYKIRRAATKLLAAIVGTHPELLSSLYKEVSPVLISRFGDREETVRLEVWATYIVLPNQTSVYGRSGRSDELSLKRKRDAEETMEVEGGPYSLLKAQVPSLSKALLKQLKSPKTPPTTLQAGFTVLQTLLDVLLGSLSSHVVFITSTSKSILSQVPDHLRLQLTCLSFLASFFASHSPAILASSLPNLIVASQPHRRFPTSRLLCCAVSPAPSADRLRDFPRQAIYEQAVARLVATIPTLKSAPVRSLRWGPLGRRDGTEGAVKVVTRWAMVGGGKPEVFQGLDVLLRSYTSGPALVPQVKVYLSTSDIPLLSQALSLLALLLELAPTTTFPEIESDLLPDVYRIAHSPLVAGTALDSLLSFFAALVPKADASPANVAKSVAQIVRNQQSIAAGTIAQYAKHIRQNAKAQPATVVLSLLILGELGRFIDMSTQQDIFRDSIEHFGSEQEEIRAAASTSFAAGNIAIGILQQFLPAIIKLVKSDPKKRLLSLHAPKEVVRRCLHGQLEGVVVNSVSTNKLPSE</sequence>
<feature type="compositionally biased region" description="Acidic residues" evidence="3">
    <location>
        <begin position="188"/>
        <end position="203"/>
    </location>
</feature>
<dbReference type="GO" id="GO:0010265">
    <property type="term" value="P:SCF complex assembly"/>
    <property type="evidence" value="ECO:0007669"/>
    <property type="project" value="InterPro"/>
</dbReference>
<evidence type="ECO:0000256" key="2">
    <source>
        <dbReference type="ARBA" id="ARBA00022786"/>
    </source>
</evidence>
<dbReference type="SUPFAM" id="SSF48371">
    <property type="entry name" value="ARM repeat"/>
    <property type="match status" value="1"/>
</dbReference>
<comment type="caution">
    <text evidence="4">The sequence shown here is derived from an EMBL/GenBank/DDBJ whole genome shotgun (WGS) entry which is preliminary data.</text>
</comment>
<keyword evidence="2" id="KW-0833">Ubl conjugation pathway</keyword>
<accession>A0A8H6WHN8</accession>
<dbReference type="InterPro" id="IPR039852">
    <property type="entry name" value="CAND1/CAND2"/>
</dbReference>
<name>A0A8H6WHN8_MYCCL</name>
<dbReference type="Proteomes" id="UP000613580">
    <property type="component" value="Unassembled WGS sequence"/>
</dbReference>
<dbReference type="PANTHER" id="PTHR12696">
    <property type="entry name" value="TIP120"/>
    <property type="match status" value="1"/>
</dbReference>
<dbReference type="Gene3D" id="1.25.10.10">
    <property type="entry name" value="Leucine-rich Repeat Variant"/>
    <property type="match status" value="2"/>
</dbReference>
<dbReference type="InterPro" id="IPR016024">
    <property type="entry name" value="ARM-type_fold"/>
</dbReference>
<keyword evidence="1" id="KW-0677">Repeat</keyword>
<evidence type="ECO:0000313" key="5">
    <source>
        <dbReference type="Proteomes" id="UP000613580"/>
    </source>
</evidence>
<reference evidence="4" key="1">
    <citation type="submission" date="2020-05" db="EMBL/GenBank/DDBJ databases">
        <title>Mycena genomes resolve the evolution of fungal bioluminescence.</title>
        <authorList>
            <person name="Tsai I.J."/>
        </authorList>
    </citation>
    <scope>NUCLEOTIDE SEQUENCE</scope>
    <source>
        <strain evidence="4">110903Hualien_Pintung</strain>
    </source>
</reference>
<dbReference type="InterPro" id="IPR011989">
    <property type="entry name" value="ARM-like"/>
</dbReference>
<protein>
    <submittedName>
        <fullName evidence="4">Cullin-associated nedd8-dissociated protein 1</fullName>
    </submittedName>
</protein>
<gene>
    <name evidence="4" type="ORF">HMN09_00310500</name>
</gene>